<organism evidence="4 5">
    <name type="scientific">Sphingomonas donggukensis</name>
    <dbReference type="NCBI Taxonomy" id="2949093"/>
    <lineage>
        <taxon>Bacteria</taxon>
        <taxon>Pseudomonadati</taxon>
        <taxon>Pseudomonadota</taxon>
        <taxon>Alphaproteobacteria</taxon>
        <taxon>Sphingomonadales</taxon>
        <taxon>Sphingomonadaceae</taxon>
        <taxon>Sphingomonas</taxon>
    </lineage>
</organism>
<comment type="similarity">
    <text evidence="1 2">Belongs to the GSP E family.</text>
</comment>
<name>A0ABY4TX77_9SPHN</name>
<keyword evidence="5" id="KW-1185">Reference proteome</keyword>
<gene>
    <name evidence="4" type="primary">virB11</name>
    <name evidence="4" type="ORF">M9980_10065</name>
</gene>
<comment type="function">
    <text evidence="2">Part of the Type IV secretion system.</text>
</comment>
<dbReference type="InterPro" id="IPR014155">
    <property type="entry name" value="VirB11"/>
</dbReference>
<dbReference type="PANTHER" id="PTHR30486">
    <property type="entry name" value="TWITCHING MOTILITY PROTEIN PILT"/>
    <property type="match status" value="1"/>
</dbReference>
<dbReference type="PANTHER" id="PTHR30486:SF6">
    <property type="entry name" value="TYPE IV PILUS RETRACTATION ATPASE PILT"/>
    <property type="match status" value="1"/>
</dbReference>
<keyword evidence="2" id="KW-0963">Cytoplasm</keyword>
<dbReference type="Gene3D" id="3.30.450.90">
    <property type="match status" value="1"/>
</dbReference>
<evidence type="ECO:0000259" key="3">
    <source>
        <dbReference type="Pfam" id="PF00437"/>
    </source>
</evidence>
<dbReference type="Proteomes" id="UP001055580">
    <property type="component" value="Chromosome"/>
</dbReference>
<dbReference type="InterPro" id="IPR027417">
    <property type="entry name" value="P-loop_NTPase"/>
</dbReference>
<keyword evidence="2" id="KW-0067">ATP-binding</keyword>
<comment type="subcellular location">
    <subcellularLocation>
        <location evidence="2">Cytoplasm</location>
    </subcellularLocation>
</comment>
<reference evidence="4" key="1">
    <citation type="submission" date="2022-05" db="EMBL/GenBank/DDBJ databases">
        <title>Sphingomonas sp. strain RMG20 Genome sequencing and assembly.</title>
        <authorList>
            <person name="Kim I."/>
        </authorList>
    </citation>
    <scope>NUCLEOTIDE SEQUENCE</scope>
    <source>
        <strain evidence="4">RMG20</strain>
    </source>
</reference>
<dbReference type="InterPro" id="IPR001482">
    <property type="entry name" value="T2SS/T4SS_dom"/>
</dbReference>
<evidence type="ECO:0000256" key="2">
    <source>
        <dbReference type="RuleBase" id="RU366071"/>
    </source>
</evidence>
<dbReference type="NCBIfam" id="TIGR02788">
    <property type="entry name" value="VirB11"/>
    <property type="match status" value="1"/>
</dbReference>
<proteinExistence type="inferred from homology"/>
<accession>A0ABY4TX77</accession>
<evidence type="ECO:0000256" key="1">
    <source>
        <dbReference type="ARBA" id="ARBA00006611"/>
    </source>
</evidence>
<keyword evidence="2" id="KW-0547">Nucleotide-binding</keyword>
<dbReference type="InterPro" id="IPR050921">
    <property type="entry name" value="T4SS_GSP_E_ATPase"/>
</dbReference>
<feature type="domain" description="Bacterial type II secretion system protein E" evidence="3">
    <location>
        <begin position="161"/>
        <end position="296"/>
    </location>
</feature>
<dbReference type="SUPFAM" id="SSF52540">
    <property type="entry name" value="P-loop containing nucleoside triphosphate hydrolases"/>
    <property type="match status" value="1"/>
</dbReference>
<evidence type="ECO:0000313" key="5">
    <source>
        <dbReference type="Proteomes" id="UP001055580"/>
    </source>
</evidence>
<dbReference type="EMBL" id="CP098401">
    <property type="protein sequence ID" value="URW74908.1"/>
    <property type="molecule type" value="Genomic_DNA"/>
</dbReference>
<dbReference type="Pfam" id="PF00437">
    <property type="entry name" value="T2SSE"/>
    <property type="match status" value="1"/>
</dbReference>
<dbReference type="RefSeq" id="WP_250750095.1">
    <property type="nucleotide sequence ID" value="NZ_CP098401.1"/>
</dbReference>
<evidence type="ECO:0000313" key="4">
    <source>
        <dbReference type="EMBL" id="URW74908.1"/>
    </source>
</evidence>
<sequence>MSVAAQDAGPAAGVYLRSYLAPLAPFLDRGDVTDIYVNRPGEVWIETIGGATERHDVPALDGATLTRLARQIAALSHQGISREHPVLSATLPDGARVQVIAPPATRGDMAIAIRKQVSADLALDDYATGGAFAGTRGAIGGSAPDRDAAMAGMLASGDFAGVLRAAVRGRRNILVSGGTSTGKTTFLNALLREIAPEERLILIEDTPELVLRHANAVGLLAARSDLGEARVSADDLLGAALRMRPDRIILGELRGEEAYAFLRAINTGHPGSMSSVHADSAESAVEQIALLVLQRGTRLTREDVAHYVRSTIDVFVQLERTGGHRRVAEVLLPKAAAR</sequence>
<dbReference type="CDD" id="cd01130">
    <property type="entry name" value="VirB11-like_ATPase"/>
    <property type="match status" value="1"/>
</dbReference>
<protein>
    <recommendedName>
        <fullName evidence="2">Type IV secretion system protein</fullName>
    </recommendedName>
</protein>
<dbReference type="Gene3D" id="3.40.50.300">
    <property type="entry name" value="P-loop containing nucleotide triphosphate hydrolases"/>
    <property type="match status" value="1"/>
</dbReference>